<dbReference type="InterPro" id="IPR030395">
    <property type="entry name" value="GP_PDE_dom"/>
</dbReference>
<evidence type="ECO:0000256" key="2">
    <source>
        <dbReference type="SAM" id="MobiDB-lite"/>
    </source>
</evidence>
<keyword evidence="1" id="KW-0378">Hydrolase</keyword>
<feature type="compositionally biased region" description="Low complexity" evidence="2">
    <location>
        <begin position="499"/>
        <end position="516"/>
    </location>
</feature>
<name>A0A814CHT3_9BILA</name>
<dbReference type="PROSITE" id="PS51166">
    <property type="entry name" value="CBM20"/>
    <property type="match status" value="1"/>
</dbReference>
<dbReference type="EMBL" id="CAJNOQ010002177">
    <property type="protein sequence ID" value="CAF0943548.1"/>
    <property type="molecule type" value="Genomic_DNA"/>
</dbReference>
<dbReference type="Proteomes" id="UP000663829">
    <property type="component" value="Unassembled WGS sequence"/>
</dbReference>
<dbReference type="Gene3D" id="2.60.40.10">
    <property type="entry name" value="Immunoglobulins"/>
    <property type="match status" value="1"/>
</dbReference>
<accession>A0A814CHT3</accession>
<dbReference type="InterPro" id="IPR057506">
    <property type="entry name" value="C2_GPCPD1"/>
</dbReference>
<dbReference type="PROSITE" id="PS51704">
    <property type="entry name" value="GP_PDE"/>
    <property type="match status" value="1"/>
</dbReference>
<feature type="region of interest" description="Disordered" evidence="2">
    <location>
        <begin position="492"/>
        <end position="532"/>
    </location>
</feature>
<comment type="caution">
    <text evidence="5">The sequence shown here is derived from an EMBL/GenBank/DDBJ whole genome shotgun (WGS) entry which is preliminary data.</text>
</comment>
<dbReference type="Pfam" id="PF00686">
    <property type="entry name" value="CBM_20"/>
    <property type="match status" value="1"/>
</dbReference>
<evidence type="ECO:0000259" key="3">
    <source>
        <dbReference type="PROSITE" id="PS51166"/>
    </source>
</evidence>
<dbReference type="InterPro" id="IPR013783">
    <property type="entry name" value="Ig-like_fold"/>
</dbReference>
<evidence type="ECO:0000313" key="7">
    <source>
        <dbReference type="Proteomes" id="UP000663829"/>
    </source>
</evidence>
<dbReference type="SUPFAM" id="SSF51695">
    <property type="entry name" value="PLC-like phosphodiesterases"/>
    <property type="match status" value="1"/>
</dbReference>
<keyword evidence="7" id="KW-1185">Reference proteome</keyword>
<evidence type="ECO:0000313" key="5">
    <source>
        <dbReference type="EMBL" id="CAF0943548.1"/>
    </source>
</evidence>
<dbReference type="InterPro" id="IPR017946">
    <property type="entry name" value="PLC-like_Pdiesterase_TIM-brl"/>
</dbReference>
<proteinExistence type="predicted"/>
<dbReference type="Gene3D" id="3.20.20.190">
    <property type="entry name" value="Phosphatidylinositol (PI) phosphodiesterase"/>
    <property type="match status" value="1"/>
</dbReference>
<dbReference type="Pfam" id="PF03009">
    <property type="entry name" value="GDPD"/>
    <property type="match status" value="1"/>
</dbReference>
<dbReference type="Proteomes" id="UP000681722">
    <property type="component" value="Unassembled WGS sequence"/>
</dbReference>
<dbReference type="PANTHER" id="PTHR22958">
    <property type="entry name" value="GLYCEROPHOSPHORYL DIESTER PHOSPHODIESTERASE"/>
    <property type="match status" value="1"/>
</dbReference>
<feature type="region of interest" description="Disordered" evidence="2">
    <location>
        <begin position="350"/>
        <end position="396"/>
    </location>
</feature>
<dbReference type="AlphaFoldDB" id="A0A814CHT3"/>
<dbReference type="GO" id="GO:0047389">
    <property type="term" value="F:glycerophosphocholine phosphodiesterase activity"/>
    <property type="evidence" value="ECO:0007669"/>
    <property type="project" value="TreeGrafter"/>
</dbReference>
<evidence type="ECO:0000256" key="1">
    <source>
        <dbReference type="ARBA" id="ARBA00022801"/>
    </source>
</evidence>
<dbReference type="SMART" id="SM01065">
    <property type="entry name" value="CBM_2"/>
    <property type="match status" value="1"/>
</dbReference>
<dbReference type="EMBL" id="CAJOBC010002177">
    <property type="protein sequence ID" value="CAF3719810.1"/>
    <property type="molecule type" value="Genomic_DNA"/>
</dbReference>
<feature type="domain" description="GP-PDE" evidence="4">
    <location>
        <begin position="396"/>
        <end position="721"/>
    </location>
</feature>
<protein>
    <recommendedName>
        <fullName evidence="8">Glycerophosphocholine phosphodiesterase</fullName>
    </recommendedName>
</protein>
<dbReference type="InterPro" id="IPR013784">
    <property type="entry name" value="Carb-bd-like_fold"/>
</dbReference>
<feature type="domain" description="CBM20" evidence="3">
    <location>
        <begin position="1"/>
        <end position="140"/>
    </location>
</feature>
<dbReference type="GO" id="GO:2001070">
    <property type="term" value="F:starch binding"/>
    <property type="evidence" value="ECO:0007669"/>
    <property type="project" value="InterPro"/>
</dbReference>
<sequence>MIRRVVYDIEFRVIVKEKLNAVDSVLLTGSCQELGEWIPQKCLPLNRESSSATEEIWSTKVKISRTGHTKIYYRYLIAQIVPCDDDMNLIIKKWETFKEPRVIECDKWPKIDNNNDITTIASGTTQTVDNADEFPAIFGTYKGICRIDIGWLTGQTEIQLRFLSNSLQIWSAKLRNNKFSLKVSPIDLSYQQDSEEVSTDSPVQQYSPISKIFIQSAVLRKNCCETSFQSDYGAIIEKDDYLIIKIQTFEPENVAYHIDFYLVDDNAHIRKHVGFAYVLPVHSNQELGDNKHLTRIVPIIGLKHNPIGQVKIDVQLITPLKDIVQKFFVSSSKYWRQGRRVVNVGHRGLGKTNAEHIPSKPHQQQENSKTKSSVGNENNTNGYDHDSSARLSLTPPIPLARPVQSRFISENTLASFKAAFEAGADFVEFDVQLSKDKIPVVYHDFQVAITLKRKEPQAELFLVGVKDLSLPQLQSLKIYHASKRDALKLEDDLDDDDQNTPSITNLPSSSSTSPSIDHIKDKSTAQTDQQHLPQQSAKKFRSLFPTLQELFEQLDPHLGFNVEVKYAMEYRQGGSEQAHYFERNDYIDCILHCLMAYAGKRVIVISTFDPDCASMLRLKQNLFPVLFLTQGEILTYPQFLDMRTWTVDIGLFFVVAEHLSGLAAPVGPVMSSAFVKRVKENGKLLFVWGDEASSKEVIRTLVELRVDGLIYDRISELQDEPATTENVFIAEEREELEVFNRLRTQQLEQQHSQLLQELERLKSIRDNNGKLITEVLTAIDSTKDFKDLM</sequence>
<dbReference type="InterPro" id="IPR002044">
    <property type="entry name" value="CBM20"/>
</dbReference>
<dbReference type="Pfam" id="PF25329">
    <property type="entry name" value="C2_GDE1"/>
    <property type="match status" value="1"/>
</dbReference>
<evidence type="ECO:0000259" key="4">
    <source>
        <dbReference type="PROSITE" id="PS51704"/>
    </source>
</evidence>
<feature type="compositionally biased region" description="Polar residues" evidence="2">
    <location>
        <begin position="361"/>
        <end position="382"/>
    </location>
</feature>
<evidence type="ECO:0008006" key="8">
    <source>
        <dbReference type="Google" id="ProtNLM"/>
    </source>
</evidence>
<organism evidence="5 7">
    <name type="scientific">Didymodactylos carnosus</name>
    <dbReference type="NCBI Taxonomy" id="1234261"/>
    <lineage>
        <taxon>Eukaryota</taxon>
        <taxon>Metazoa</taxon>
        <taxon>Spiralia</taxon>
        <taxon>Gnathifera</taxon>
        <taxon>Rotifera</taxon>
        <taxon>Eurotatoria</taxon>
        <taxon>Bdelloidea</taxon>
        <taxon>Philodinida</taxon>
        <taxon>Philodinidae</taxon>
        <taxon>Didymodactylos</taxon>
    </lineage>
</organism>
<dbReference type="InterPro" id="IPR051578">
    <property type="entry name" value="GDPD"/>
</dbReference>
<dbReference type="PANTHER" id="PTHR22958:SF1">
    <property type="entry name" value="GLYCEROPHOSPHOCHOLINE PHOSPHODIESTERASE GPCPD1"/>
    <property type="match status" value="1"/>
</dbReference>
<dbReference type="GO" id="GO:0046475">
    <property type="term" value="P:glycerophospholipid catabolic process"/>
    <property type="evidence" value="ECO:0007669"/>
    <property type="project" value="TreeGrafter"/>
</dbReference>
<reference evidence="5" key="1">
    <citation type="submission" date="2021-02" db="EMBL/GenBank/DDBJ databases">
        <authorList>
            <person name="Nowell W R."/>
        </authorList>
    </citation>
    <scope>NUCLEOTIDE SEQUENCE</scope>
</reference>
<dbReference type="SUPFAM" id="SSF49452">
    <property type="entry name" value="Starch-binding domain-like"/>
    <property type="match status" value="1"/>
</dbReference>
<gene>
    <name evidence="5" type="ORF">GPM918_LOCUS10843</name>
    <name evidence="6" type="ORF">SRO942_LOCUS10844</name>
</gene>
<dbReference type="OrthoDB" id="1058301at2759"/>
<evidence type="ECO:0000313" key="6">
    <source>
        <dbReference type="EMBL" id="CAF3719810.1"/>
    </source>
</evidence>